<name>A0A1Y2G268_9BASI</name>
<gene>
    <name evidence="2" type="ORF">BCR35DRAFT_298642</name>
</gene>
<evidence type="ECO:0000256" key="1">
    <source>
        <dbReference type="SAM" id="MobiDB-lite"/>
    </source>
</evidence>
<accession>A0A1Y2G268</accession>
<dbReference type="InterPro" id="IPR014756">
    <property type="entry name" value="Ig_E-set"/>
</dbReference>
<organism evidence="2 3">
    <name type="scientific">Leucosporidium creatinivorum</name>
    <dbReference type="NCBI Taxonomy" id="106004"/>
    <lineage>
        <taxon>Eukaryota</taxon>
        <taxon>Fungi</taxon>
        <taxon>Dikarya</taxon>
        <taxon>Basidiomycota</taxon>
        <taxon>Pucciniomycotina</taxon>
        <taxon>Microbotryomycetes</taxon>
        <taxon>Leucosporidiales</taxon>
        <taxon>Leucosporidium</taxon>
    </lineage>
</organism>
<dbReference type="InterPro" id="IPR014752">
    <property type="entry name" value="Arrestin-like_C"/>
</dbReference>
<feature type="compositionally biased region" description="Low complexity" evidence="1">
    <location>
        <begin position="440"/>
        <end position="460"/>
    </location>
</feature>
<reference evidence="2 3" key="1">
    <citation type="submission" date="2016-07" db="EMBL/GenBank/DDBJ databases">
        <title>Pervasive Adenine N6-methylation of Active Genes in Fungi.</title>
        <authorList>
            <consortium name="DOE Joint Genome Institute"/>
            <person name="Mondo S.J."/>
            <person name="Dannebaum R.O."/>
            <person name="Kuo R.C."/>
            <person name="Labutti K."/>
            <person name="Haridas S."/>
            <person name="Kuo A."/>
            <person name="Salamov A."/>
            <person name="Ahrendt S.R."/>
            <person name="Lipzen A."/>
            <person name="Sullivan W."/>
            <person name="Andreopoulos W.B."/>
            <person name="Clum A."/>
            <person name="Lindquist E."/>
            <person name="Daum C."/>
            <person name="Ramamoorthy G.K."/>
            <person name="Gryganskyi A."/>
            <person name="Culley D."/>
            <person name="Magnuson J.K."/>
            <person name="James T.Y."/>
            <person name="O'Malley M.A."/>
            <person name="Stajich J.E."/>
            <person name="Spatafora J.W."/>
            <person name="Visel A."/>
            <person name="Grigoriev I.V."/>
        </authorList>
    </citation>
    <scope>NUCLEOTIDE SEQUENCE [LARGE SCALE GENOMIC DNA]</scope>
    <source>
        <strain evidence="2 3">62-1032</strain>
    </source>
</reference>
<sequence length="460" mass="50181">MVQLFKRHQSTLAVDLYQDTIYLSPPLSPSEPGHDEILRGTVTLNLASSRRIARIRVQLKGICSILSDYNYSTLTTLQKDLEIELGDEKLAAGEHSWNWTFIVPSSTACQERSMYGTVRHTVKAWCEGSGSWGTISAFPRPVWLVGSPCPAGELPSGLEVTVKDNSGEVGPIALQLSSPHLTVASLCFLNITFESPPNMEILSVGAYVIQSFAIHYDDPSVGVVYPPRQKKILFYADQTTPLAASTDELLDRENVGRGASIPASFESRHRRPKALVRLENGVPWSYSRIIRLLDDDHLRPTTLEHTETPLRVKHSLVTEVRYRMKGSKAEKTLECSTKVTIASCCCLQDSLLLPGYVKQRPADEPVRSFHRRCLCNRSLQDLVSEDGAALCGADSRDSSPAPPPPKLMASSNDLRLSKQRSGGGRSSASARRISRELHSAGRASGSGNASGSGAAVSAAR</sequence>
<evidence type="ECO:0008006" key="4">
    <source>
        <dbReference type="Google" id="ProtNLM"/>
    </source>
</evidence>
<dbReference type="EMBL" id="MCGR01000002">
    <property type="protein sequence ID" value="ORY91477.1"/>
    <property type="molecule type" value="Genomic_DNA"/>
</dbReference>
<proteinExistence type="predicted"/>
<dbReference type="AlphaFoldDB" id="A0A1Y2G268"/>
<dbReference type="Gene3D" id="2.60.40.640">
    <property type="match status" value="1"/>
</dbReference>
<dbReference type="STRING" id="106004.A0A1Y2G268"/>
<dbReference type="SUPFAM" id="SSF81296">
    <property type="entry name" value="E set domains"/>
    <property type="match status" value="1"/>
</dbReference>
<dbReference type="InParanoid" id="A0A1Y2G268"/>
<keyword evidence="3" id="KW-1185">Reference proteome</keyword>
<comment type="caution">
    <text evidence="2">The sequence shown here is derived from an EMBL/GenBank/DDBJ whole genome shotgun (WGS) entry which is preliminary data.</text>
</comment>
<dbReference type="Proteomes" id="UP000193467">
    <property type="component" value="Unassembled WGS sequence"/>
</dbReference>
<evidence type="ECO:0000313" key="3">
    <source>
        <dbReference type="Proteomes" id="UP000193467"/>
    </source>
</evidence>
<protein>
    <recommendedName>
        <fullName evidence="4">Arrestin-like N-terminal domain-containing protein</fullName>
    </recommendedName>
</protein>
<dbReference type="OrthoDB" id="2586454at2759"/>
<feature type="region of interest" description="Disordered" evidence="1">
    <location>
        <begin position="391"/>
        <end position="460"/>
    </location>
</feature>
<evidence type="ECO:0000313" key="2">
    <source>
        <dbReference type="EMBL" id="ORY91477.1"/>
    </source>
</evidence>